<accession>A0AA37WKG6</accession>
<proteinExistence type="predicted"/>
<gene>
    <name evidence="1" type="ORF">GCM10007852_18330</name>
</gene>
<sequence length="333" mass="38291">MTNKTDLVFILSVDTEEEWDWNGPFPEKDFSVENLHALPQFQQFCMRLGIRPCYFVDYAAAKGLDPSSEFMQLVQKNTCELGAHLHPWANPPIFEKPTEENSHVVNLPLTQVEQKLDALMQVFAEKFEYRPRAFRTGRWGISAEIMDLLWSRGFTVDSSVYPFYENEYFSCQGSPTLPYWPATSDVLSCGEQRNILEMPVTVGFNRQPFELANKINRTLDSPNLQKVKANAILWHSKLLRKIYMSPEVTSSSNMISLCDSVDTQKQPIIHMYLHSSNLIQSGTGVMDSEEPYALITRRIKNVIEHLKKQHNVTFMTLSEAKVHFQTNPRFIAA</sequence>
<dbReference type="AlphaFoldDB" id="A0AA37WKG6"/>
<dbReference type="RefSeq" id="WP_284217200.1">
    <property type="nucleotide sequence ID" value="NZ_BSOT01000005.1"/>
</dbReference>
<name>A0AA37WKG6_9ALTE</name>
<dbReference type="CDD" id="cd10935">
    <property type="entry name" value="CE4_WalW"/>
    <property type="match status" value="1"/>
</dbReference>
<dbReference type="Proteomes" id="UP001156601">
    <property type="component" value="Unassembled WGS sequence"/>
</dbReference>
<dbReference type="EMBL" id="BSOT01000005">
    <property type="protein sequence ID" value="GLR70925.1"/>
    <property type="molecule type" value="Genomic_DNA"/>
</dbReference>
<organism evidence="1 2">
    <name type="scientific">Agaribacter marinus</name>
    <dbReference type="NCBI Taxonomy" id="1431249"/>
    <lineage>
        <taxon>Bacteria</taxon>
        <taxon>Pseudomonadati</taxon>
        <taxon>Pseudomonadota</taxon>
        <taxon>Gammaproteobacteria</taxon>
        <taxon>Alteromonadales</taxon>
        <taxon>Alteromonadaceae</taxon>
        <taxon>Agaribacter</taxon>
    </lineage>
</organism>
<protein>
    <recommendedName>
        <fullName evidence="3">WalW protein</fullName>
    </recommendedName>
</protein>
<comment type="caution">
    <text evidence="1">The sequence shown here is derived from an EMBL/GenBank/DDBJ whole genome shotgun (WGS) entry which is preliminary data.</text>
</comment>
<evidence type="ECO:0000313" key="1">
    <source>
        <dbReference type="EMBL" id="GLR70925.1"/>
    </source>
</evidence>
<reference evidence="1" key="2">
    <citation type="submission" date="2023-01" db="EMBL/GenBank/DDBJ databases">
        <title>Draft genome sequence of Agaribacter marinus strain NBRC 110023.</title>
        <authorList>
            <person name="Sun Q."/>
            <person name="Mori K."/>
        </authorList>
    </citation>
    <scope>NUCLEOTIDE SEQUENCE</scope>
    <source>
        <strain evidence="1">NBRC 110023</strain>
    </source>
</reference>
<dbReference type="Gene3D" id="3.20.20.370">
    <property type="entry name" value="Glycoside hydrolase/deacetylase"/>
    <property type="match status" value="1"/>
</dbReference>
<dbReference type="InterPro" id="IPR011330">
    <property type="entry name" value="Glyco_hydro/deAcase_b/a-brl"/>
</dbReference>
<keyword evidence="2" id="KW-1185">Reference proteome</keyword>
<reference evidence="1" key="1">
    <citation type="journal article" date="2014" name="Int. J. Syst. Evol. Microbiol.">
        <title>Complete genome sequence of Corynebacterium casei LMG S-19264T (=DSM 44701T), isolated from a smear-ripened cheese.</title>
        <authorList>
            <consortium name="US DOE Joint Genome Institute (JGI-PGF)"/>
            <person name="Walter F."/>
            <person name="Albersmeier A."/>
            <person name="Kalinowski J."/>
            <person name="Ruckert C."/>
        </authorList>
    </citation>
    <scope>NUCLEOTIDE SEQUENCE</scope>
    <source>
        <strain evidence="1">NBRC 110023</strain>
    </source>
</reference>
<evidence type="ECO:0000313" key="2">
    <source>
        <dbReference type="Proteomes" id="UP001156601"/>
    </source>
</evidence>
<dbReference type="GO" id="GO:0005975">
    <property type="term" value="P:carbohydrate metabolic process"/>
    <property type="evidence" value="ECO:0007669"/>
    <property type="project" value="InterPro"/>
</dbReference>
<dbReference type="SUPFAM" id="SSF88713">
    <property type="entry name" value="Glycoside hydrolase/deacetylase"/>
    <property type="match status" value="1"/>
</dbReference>
<evidence type="ECO:0008006" key="3">
    <source>
        <dbReference type="Google" id="ProtNLM"/>
    </source>
</evidence>